<keyword evidence="3" id="KW-0539">Nucleus</keyword>
<dbReference type="GO" id="GO:0005730">
    <property type="term" value="C:nucleolus"/>
    <property type="evidence" value="ECO:0007669"/>
    <property type="project" value="UniProtKB-SubCell"/>
</dbReference>
<dbReference type="InterPro" id="IPR035979">
    <property type="entry name" value="RBD_domain_sf"/>
</dbReference>
<evidence type="ECO:0000256" key="2">
    <source>
        <dbReference type="ARBA" id="ARBA00022884"/>
    </source>
</evidence>
<dbReference type="InterPro" id="IPR000504">
    <property type="entry name" value="RRM_dom"/>
</dbReference>
<dbReference type="CDD" id="cd12307">
    <property type="entry name" value="RRM_NIFK_like"/>
    <property type="match status" value="1"/>
</dbReference>
<sequence>MAQTRSATLRNKNRKSPKSSPLRKESGGDNSTPRKSPISSPLTKKSSPGKIIKTSEISETSASPLSKKEEDVKVIGTETLELPSDSDSDSDSELDSESESEEIQYEIESEKAKTPITHSVKVQLNNIATNKNNKKSKLKKGIVYIGRIPHGFEEIEIKNYFQQFGTITRLRLSRNKKTGNSKHYGFIEFENYEVAKIAAETMNNYLVYGHILKTQLLSNEKIHQRLFDGADTKFKVIPREKIARKQNDKQKTISKWNLLQKRDKQRKLKKLENLKKMGINYEL</sequence>
<dbReference type="SUPFAM" id="SSF54928">
    <property type="entry name" value="RNA-binding domain, RBD"/>
    <property type="match status" value="1"/>
</dbReference>
<feature type="region of interest" description="Disordered" evidence="5">
    <location>
        <begin position="1"/>
        <end position="104"/>
    </location>
</feature>
<dbReference type="PANTHER" id="PTHR46754">
    <property type="entry name" value="MKI67 FHA DOMAIN-INTERACTING NUCLEOLAR PHOSPHOPROTEIN"/>
    <property type="match status" value="1"/>
</dbReference>
<comment type="subcellular location">
    <subcellularLocation>
        <location evidence="1">Nucleus</location>
        <location evidence="1">Nucleolus</location>
    </subcellularLocation>
</comment>
<reference evidence="8" key="1">
    <citation type="submission" date="2016-05" db="EMBL/GenBank/DDBJ databases">
        <title>Comparative genomics of biotechnologically important yeasts.</title>
        <authorList>
            <consortium name="DOE Joint Genome Institute"/>
            <person name="Riley R."/>
            <person name="Haridas S."/>
            <person name="Wolfe K.H."/>
            <person name="Lopes M.R."/>
            <person name="Hittinger C.T."/>
            <person name="Goker M."/>
            <person name="Salamov A."/>
            <person name="Wisecaver J."/>
            <person name="Long T.M."/>
            <person name="Aerts A.L."/>
            <person name="Barry K."/>
            <person name="Choi C."/>
            <person name="Clum A."/>
            <person name="Coughlan A.Y."/>
            <person name="Deshpande S."/>
            <person name="Douglass A.P."/>
            <person name="Hanson S.J."/>
            <person name="Klenk H.-P."/>
            <person name="Labutti K."/>
            <person name="Lapidus A."/>
            <person name="Lindquist E."/>
            <person name="Lipzen A."/>
            <person name="Meier-Kolthoff J.P."/>
            <person name="Ohm R.A."/>
            <person name="Otillar R.P."/>
            <person name="Pangilinan J."/>
            <person name="Peng Y."/>
            <person name="Rokas A."/>
            <person name="Rosa C.A."/>
            <person name="Scheuner C."/>
            <person name="Sibirny A.A."/>
            <person name="Slot J.C."/>
            <person name="Stielow J.B."/>
            <person name="Sun H."/>
            <person name="Kurtzman C.P."/>
            <person name="Blackwell M."/>
            <person name="Grigoriev I.V."/>
            <person name="Jeffries T.W."/>
        </authorList>
    </citation>
    <scope>NUCLEOTIDE SEQUENCE [LARGE SCALE GENOMIC DNA]</scope>
    <source>
        <strain evidence="8">NRRL Y-2460</strain>
    </source>
</reference>
<keyword evidence="2 4" id="KW-0694">RNA-binding</keyword>
<evidence type="ECO:0000313" key="7">
    <source>
        <dbReference type="EMBL" id="ODV96006.1"/>
    </source>
</evidence>
<dbReference type="SMART" id="SM00360">
    <property type="entry name" value="RRM"/>
    <property type="match status" value="1"/>
</dbReference>
<evidence type="ECO:0000313" key="8">
    <source>
        <dbReference type="Proteomes" id="UP000094236"/>
    </source>
</evidence>
<dbReference type="Gene3D" id="3.30.70.330">
    <property type="match status" value="1"/>
</dbReference>
<protein>
    <recommendedName>
        <fullName evidence="6">RRM domain-containing protein</fullName>
    </recommendedName>
</protein>
<accession>A0A1E4TW93</accession>
<keyword evidence="8" id="KW-1185">Reference proteome</keyword>
<name>A0A1E4TW93_PACTA</name>
<gene>
    <name evidence="7" type="ORF">PACTADRAFT_49428</name>
</gene>
<dbReference type="PROSITE" id="PS50102">
    <property type="entry name" value="RRM"/>
    <property type="match status" value="1"/>
</dbReference>
<feature type="compositionally biased region" description="Polar residues" evidence="5">
    <location>
        <begin position="55"/>
        <end position="64"/>
    </location>
</feature>
<feature type="compositionally biased region" description="Polar residues" evidence="5">
    <location>
        <begin position="1"/>
        <end position="10"/>
    </location>
</feature>
<dbReference type="Proteomes" id="UP000094236">
    <property type="component" value="Unassembled WGS sequence"/>
</dbReference>
<dbReference type="Pfam" id="PF00076">
    <property type="entry name" value="RRM_1"/>
    <property type="match status" value="1"/>
</dbReference>
<feature type="compositionally biased region" description="Acidic residues" evidence="5">
    <location>
        <begin position="84"/>
        <end position="104"/>
    </location>
</feature>
<evidence type="ECO:0000256" key="3">
    <source>
        <dbReference type="ARBA" id="ARBA00023242"/>
    </source>
</evidence>
<dbReference type="AlphaFoldDB" id="A0A1E4TW93"/>
<evidence type="ECO:0000256" key="5">
    <source>
        <dbReference type="SAM" id="MobiDB-lite"/>
    </source>
</evidence>
<dbReference type="STRING" id="669874.A0A1E4TW93"/>
<organism evidence="7 8">
    <name type="scientific">Pachysolen tannophilus NRRL Y-2460</name>
    <dbReference type="NCBI Taxonomy" id="669874"/>
    <lineage>
        <taxon>Eukaryota</taxon>
        <taxon>Fungi</taxon>
        <taxon>Dikarya</taxon>
        <taxon>Ascomycota</taxon>
        <taxon>Saccharomycotina</taxon>
        <taxon>Pichiomycetes</taxon>
        <taxon>Pachysolenaceae</taxon>
        <taxon>Pachysolen</taxon>
    </lineage>
</organism>
<evidence type="ECO:0000256" key="1">
    <source>
        <dbReference type="ARBA" id="ARBA00004604"/>
    </source>
</evidence>
<feature type="compositionally biased region" description="Polar residues" evidence="5">
    <location>
        <begin position="28"/>
        <end position="46"/>
    </location>
</feature>
<evidence type="ECO:0000259" key="6">
    <source>
        <dbReference type="PROSITE" id="PS50102"/>
    </source>
</evidence>
<dbReference type="EMBL" id="KV454013">
    <property type="protein sequence ID" value="ODV96006.1"/>
    <property type="molecule type" value="Genomic_DNA"/>
</dbReference>
<dbReference type="GO" id="GO:0003723">
    <property type="term" value="F:RNA binding"/>
    <property type="evidence" value="ECO:0007669"/>
    <property type="project" value="UniProtKB-UniRule"/>
</dbReference>
<proteinExistence type="predicted"/>
<feature type="domain" description="RRM" evidence="6">
    <location>
        <begin position="141"/>
        <end position="219"/>
    </location>
</feature>
<dbReference type="InterPro" id="IPR012677">
    <property type="entry name" value="Nucleotide-bd_a/b_plait_sf"/>
</dbReference>
<evidence type="ECO:0000256" key="4">
    <source>
        <dbReference type="PROSITE-ProRule" id="PRU00176"/>
    </source>
</evidence>
<dbReference type="OrthoDB" id="21467at2759"/>